<sequence length="95" mass="11683">MRLLKRIDRIRFRPKGKIRRFGFMNPRNRIHESDLLIQRHHDSDSKLLIRIHNLRRGFVSFWNERYMIWGHEWRYVSSGGAGDATDRFLRLFTKE</sequence>
<dbReference type="AlphaFoldDB" id="A0A4Y2NSJ1"/>
<evidence type="ECO:0000313" key="2">
    <source>
        <dbReference type="Proteomes" id="UP000499080"/>
    </source>
</evidence>
<keyword evidence="2" id="KW-1185">Reference proteome</keyword>
<name>A0A4Y2NSJ1_ARAVE</name>
<reference evidence="1 2" key="1">
    <citation type="journal article" date="2019" name="Sci. Rep.">
        <title>Orb-weaving spider Araneus ventricosus genome elucidates the spidroin gene catalogue.</title>
        <authorList>
            <person name="Kono N."/>
            <person name="Nakamura H."/>
            <person name="Ohtoshi R."/>
            <person name="Moran D.A.P."/>
            <person name="Shinohara A."/>
            <person name="Yoshida Y."/>
            <person name="Fujiwara M."/>
            <person name="Mori M."/>
            <person name="Tomita M."/>
            <person name="Arakawa K."/>
        </authorList>
    </citation>
    <scope>NUCLEOTIDE SEQUENCE [LARGE SCALE GENOMIC DNA]</scope>
</reference>
<dbReference type="Proteomes" id="UP000499080">
    <property type="component" value="Unassembled WGS sequence"/>
</dbReference>
<evidence type="ECO:0000313" key="1">
    <source>
        <dbReference type="EMBL" id="GBN41692.1"/>
    </source>
</evidence>
<organism evidence="1 2">
    <name type="scientific">Araneus ventricosus</name>
    <name type="common">Orbweaver spider</name>
    <name type="synonym">Epeira ventricosa</name>
    <dbReference type="NCBI Taxonomy" id="182803"/>
    <lineage>
        <taxon>Eukaryota</taxon>
        <taxon>Metazoa</taxon>
        <taxon>Ecdysozoa</taxon>
        <taxon>Arthropoda</taxon>
        <taxon>Chelicerata</taxon>
        <taxon>Arachnida</taxon>
        <taxon>Araneae</taxon>
        <taxon>Araneomorphae</taxon>
        <taxon>Entelegynae</taxon>
        <taxon>Araneoidea</taxon>
        <taxon>Araneidae</taxon>
        <taxon>Araneus</taxon>
    </lineage>
</organism>
<proteinExistence type="predicted"/>
<accession>A0A4Y2NSJ1</accession>
<dbReference type="EMBL" id="BGPR01009694">
    <property type="protein sequence ID" value="GBN41692.1"/>
    <property type="molecule type" value="Genomic_DNA"/>
</dbReference>
<protein>
    <submittedName>
        <fullName evidence="1">Uncharacterized protein</fullName>
    </submittedName>
</protein>
<gene>
    <name evidence="1" type="ORF">AVEN_206426_1</name>
</gene>
<comment type="caution">
    <text evidence="1">The sequence shown here is derived from an EMBL/GenBank/DDBJ whole genome shotgun (WGS) entry which is preliminary data.</text>
</comment>